<evidence type="ECO:0000313" key="4">
    <source>
        <dbReference type="Proteomes" id="UP001152797"/>
    </source>
</evidence>
<dbReference type="Proteomes" id="UP001152797">
    <property type="component" value="Unassembled WGS sequence"/>
</dbReference>
<keyword evidence="3" id="KW-0406">Ion transport</keyword>
<dbReference type="EMBL" id="CAMXCT010001135">
    <property type="protein sequence ID" value="CAI3987110.1"/>
    <property type="molecule type" value="Genomic_DNA"/>
</dbReference>
<protein>
    <submittedName>
        <fullName evidence="3">Sodium channel protein 60E</fullName>
    </submittedName>
</protein>
<feature type="region of interest" description="Disordered" evidence="1">
    <location>
        <begin position="292"/>
        <end position="315"/>
    </location>
</feature>
<keyword evidence="4" id="KW-1185">Reference proteome</keyword>
<gene>
    <name evidence="2" type="ORF">C1SCF055_LOCUS14409</name>
</gene>
<reference evidence="2" key="1">
    <citation type="submission" date="2022-10" db="EMBL/GenBank/DDBJ databases">
        <authorList>
            <person name="Chen Y."/>
            <person name="Dougan E. K."/>
            <person name="Chan C."/>
            <person name="Rhodes N."/>
            <person name="Thang M."/>
        </authorList>
    </citation>
    <scope>NUCLEOTIDE SEQUENCE</scope>
</reference>
<keyword evidence="3" id="KW-0407">Ion channel</keyword>
<organism evidence="2">
    <name type="scientific">Cladocopium goreaui</name>
    <dbReference type="NCBI Taxonomy" id="2562237"/>
    <lineage>
        <taxon>Eukaryota</taxon>
        <taxon>Sar</taxon>
        <taxon>Alveolata</taxon>
        <taxon>Dinophyceae</taxon>
        <taxon>Suessiales</taxon>
        <taxon>Symbiodiniaceae</taxon>
        <taxon>Cladocopium</taxon>
    </lineage>
</organism>
<evidence type="ECO:0000256" key="1">
    <source>
        <dbReference type="SAM" id="MobiDB-lite"/>
    </source>
</evidence>
<comment type="caution">
    <text evidence="2">The sequence shown here is derived from an EMBL/GenBank/DDBJ whole genome shotgun (WGS) entry which is preliminary data.</text>
</comment>
<keyword evidence="3" id="KW-0813">Transport</keyword>
<evidence type="ECO:0000313" key="3">
    <source>
        <dbReference type="EMBL" id="CAL4774422.1"/>
    </source>
</evidence>
<name>A0A9P1FUB8_9DINO</name>
<dbReference type="AlphaFoldDB" id="A0A9P1FUB8"/>
<proteinExistence type="predicted"/>
<evidence type="ECO:0000313" key="2">
    <source>
        <dbReference type="EMBL" id="CAI3987110.1"/>
    </source>
</evidence>
<reference evidence="3 4" key="2">
    <citation type="submission" date="2024-05" db="EMBL/GenBank/DDBJ databases">
        <authorList>
            <person name="Chen Y."/>
            <person name="Shah S."/>
            <person name="Dougan E. K."/>
            <person name="Thang M."/>
            <person name="Chan C."/>
        </authorList>
    </citation>
    <scope>NUCLEOTIDE SEQUENCE [LARGE SCALE GENOMIC DNA]</scope>
</reference>
<feature type="compositionally biased region" description="Basic and acidic residues" evidence="1">
    <location>
        <begin position="516"/>
        <end position="526"/>
    </location>
</feature>
<dbReference type="EMBL" id="CAMXCT020001135">
    <property type="protein sequence ID" value="CAL1140485.1"/>
    <property type="molecule type" value="Genomic_DNA"/>
</dbReference>
<dbReference type="OrthoDB" id="440580at2759"/>
<accession>A0A9P1FUB8</accession>
<dbReference type="GO" id="GO:0034220">
    <property type="term" value="P:monoatomic ion transmembrane transport"/>
    <property type="evidence" value="ECO:0007669"/>
    <property type="project" value="UniProtKB-KW"/>
</dbReference>
<feature type="compositionally biased region" description="Basic residues" evidence="1">
    <location>
        <begin position="527"/>
        <end position="538"/>
    </location>
</feature>
<sequence>MSAHSILTTAIRSAVSSLRAIANTLEAALNGAEAVSSASAGPRAPESVPSWDLDLESAHWTSFVGAQSSGLSASRISSHDEVAQLITSALPACRQICITMMESGAQVLSLVGVKTLDQGPVPLYVLLLPEVSDHASGVALPEVQVLAIPVLAGRDGLLLAIPADSFPPEVIYPQESPPPRALIGPAKKIFVHAASDDDAGLERLLDYQIQCLLVDFDTAVLPSDLEVYPSSPELLSAAYAWFLEEQEANQSPQAAKAGQTRPKQIVSAAGHLDRDHTSPVFIPCGYAAPAGGAPPKVRIPQPSKQPEQMPEDEPTAPLEELDLPLEGDAQQASVAQVLLKQQMALNTLVSHIASQDGLRDLGGSGSASSTIFLKVSARRDRLLADLAARKSEFFLKVVQNAHRRLRLAEMVPSTLADFPQKVLFTKYLERQGHVADQLLLEDVKGAREMLALAMVAIEQSAMDNGKWEVAWILSLQEDPPQQLFAHRPPQIGNVKELDLLSTRRAEALPKRQGGGKPEEEQGDPAKRPKQPRYPKKPKAQGGQSQAEST</sequence>
<feature type="region of interest" description="Disordered" evidence="1">
    <location>
        <begin position="502"/>
        <end position="549"/>
    </location>
</feature>
<dbReference type="EMBL" id="CAMXCT030001135">
    <property type="protein sequence ID" value="CAL4774422.1"/>
    <property type="molecule type" value="Genomic_DNA"/>
</dbReference>